<proteinExistence type="predicted"/>
<dbReference type="AlphaFoldDB" id="A0A2P2L2A9"/>
<feature type="compositionally biased region" description="Basic and acidic residues" evidence="1">
    <location>
        <begin position="1"/>
        <end position="15"/>
    </location>
</feature>
<name>A0A2P2L2A9_RHIMU</name>
<evidence type="ECO:0000256" key="1">
    <source>
        <dbReference type="SAM" id="MobiDB-lite"/>
    </source>
</evidence>
<organism evidence="2">
    <name type="scientific">Rhizophora mucronata</name>
    <name type="common">Asiatic mangrove</name>
    <dbReference type="NCBI Taxonomy" id="61149"/>
    <lineage>
        <taxon>Eukaryota</taxon>
        <taxon>Viridiplantae</taxon>
        <taxon>Streptophyta</taxon>
        <taxon>Embryophyta</taxon>
        <taxon>Tracheophyta</taxon>
        <taxon>Spermatophyta</taxon>
        <taxon>Magnoliopsida</taxon>
        <taxon>eudicotyledons</taxon>
        <taxon>Gunneridae</taxon>
        <taxon>Pentapetalae</taxon>
        <taxon>rosids</taxon>
        <taxon>fabids</taxon>
        <taxon>Malpighiales</taxon>
        <taxon>Rhizophoraceae</taxon>
        <taxon>Rhizophora</taxon>
    </lineage>
</organism>
<sequence>MLFIESLKEEERPGERNAGIPERFL</sequence>
<feature type="region of interest" description="Disordered" evidence="1">
    <location>
        <begin position="1"/>
        <end position="25"/>
    </location>
</feature>
<accession>A0A2P2L2A9</accession>
<reference evidence="2" key="1">
    <citation type="submission" date="2018-02" db="EMBL/GenBank/DDBJ databases">
        <title>Rhizophora mucronata_Transcriptome.</title>
        <authorList>
            <person name="Meera S.P."/>
            <person name="Sreeshan A."/>
            <person name="Augustine A."/>
        </authorList>
    </citation>
    <scope>NUCLEOTIDE SEQUENCE</scope>
    <source>
        <tissue evidence="2">Leaf</tissue>
    </source>
</reference>
<protein>
    <submittedName>
        <fullName evidence="2">Uncharacterized protein</fullName>
    </submittedName>
</protein>
<dbReference type="EMBL" id="GGEC01031602">
    <property type="protein sequence ID" value="MBX12086.1"/>
    <property type="molecule type" value="Transcribed_RNA"/>
</dbReference>
<evidence type="ECO:0000313" key="2">
    <source>
        <dbReference type="EMBL" id="MBX12086.1"/>
    </source>
</evidence>